<evidence type="ECO:0000313" key="4">
    <source>
        <dbReference type="Proteomes" id="UP000642094"/>
    </source>
</evidence>
<feature type="region of interest" description="Disordered" evidence="1">
    <location>
        <begin position="230"/>
        <end position="260"/>
    </location>
</feature>
<dbReference type="PROSITE" id="PS50965">
    <property type="entry name" value="NERD"/>
    <property type="match status" value="1"/>
</dbReference>
<sequence length="340" mass="38901">MVIKELDSIESTNKLEQAGYCAESQLAFYLKREFKDDPQFLIFNNLRFKKDEDVCQIDHLILYQYGIVIIESKSVTTRVEVNELGEWKRWFNNDWQGMPSPIFQAQRQGKFLKDYLEDHVESLLNKMLFGMQSHFTKMPIDVLVAISDSGIINRPANDKLDIVCKADQVPEKIKAIASEYRKKSSLFNLSLETAYELNKEEISKISKFLLAHHQPVKNKPLVDSPMQNIAIATPQSPPPKKIIPTSSRRLPKPDPPPKPVAKPVAITTKNTCTHCQSPNIAIAYVHSYFFKCNACGKNTPIKNTCPTCCDRERIRKSGLQFFSECEKCKTSRLFHINSID</sequence>
<feature type="domain" description="NERD" evidence="2">
    <location>
        <begin position="18"/>
        <end position="135"/>
    </location>
</feature>
<organism evidence="3 4">
    <name type="scientific">Pseudanabaena mucicola FACHB-723</name>
    <dbReference type="NCBI Taxonomy" id="2692860"/>
    <lineage>
        <taxon>Bacteria</taxon>
        <taxon>Bacillati</taxon>
        <taxon>Cyanobacteriota</taxon>
        <taxon>Cyanophyceae</taxon>
        <taxon>Pseudanabaenales</taxon>
        <taxon>Pseudanabaenaceae</taxon>
        <taxon>Pseudanabaena</taxon>
    </lineage>
</organism>
<gene>
    <name evidence="3" type="ORF">H6F41_13105</name>
</gene>
<evidence type="ECO:0000256" key="1">
    <source>
        <dbReference type="SAM" id="MobiDB-lite"/>
    </source>
</evidence>
<dbReference type="EMBL" id="JACJQB010000028">
    <property type="protein sequence ID" value="MBD2189077.1"/>
    <property type="molecule type" value="Genomic_DNA"/>
</dbReference>
<evidence type="ECO:0000313" key="3">
    <source>
        <dbReference type="EMBL" id="MBD2189077.1"/>
    </source>
</evidence>
<dbReference type="Proteomes" id="UP000642094">
    <property type="component" value="Unassembled WGS sequence"/>
</dbReference>
<dbReference type="InterPro" id="IPR011528">
    <property type="entry name" value="NERD"/>
</dbReference>
<reference evidence="3 4" key="1">
    <citation type="journal article" date="2020" name="ISME J.">
        <title>Comparative genomics reveals insights into cyanobacterial evolution and habitat adaptation.</title>
        <authorList>
            <person name="Chen M.Y."/>
            <person name="Teng W.K."/>
            <person name="Zhao L."/>
            <person name="Hu C.X."/>
            <person name="Zhou Y.K."/>
            <person name="Han B.P."/>
            <person name="Song L.R."/>
            <person name="Shu W.S."/>
        </authorList>
    </citation>
    <scope>NUCLEOTIDE SEQUENCE [LARGE SCALE GENOMIC DNA]</scope>
    <source>
        <strain evidence="3 4">FACHB-723</strain>
    </source>
</reference>
<proteinExistence type="predicted"/>
<accession>A0ABR7ZYR8</accession>
<dbReference type="RefSeq" id="WP_190403914.1">
    <property type="nucleotide sequence ID" value="NZ_JACJQB010000028.1"/>
</dbReference>
<comment type="caution">
    <text evidence="3">The sequence shown here is derived from an EMBL/GenBank/DDBJ whole genome shotgun (WGS) entry which is preliminary data.</text>
</comment>
<dbReference type="Pfam" id="PF08378">
    <property type="entry name" value="NERD"/>
    <property type="match status" value="1"/>
</dbReference>
<name>A0ABR7ZYR8_9CYAN</name>
<keyword evidence="4" id="KW-1185">Reference proteome</keyword>
<protein>
    <submittedName>
        <fullName evidence="3">NERD domain-containing protein</fullName>
    </submittedName>
</protein>
<evidence type="ECO:0000259" key="2">
    <source>
        <dbReference type="PROSITE" id="PS50965"/>
    </source>
</evidence>